<dbReference type="Proteomes" id="UP000217065">
    <property type="component" value="Unassembled WGS sequence"/>
</dbReference>
<protein>
    <recommendedName>
        <fullName evidence="1">Endonuclease GajA/Old nuclease/RecF-like AAA domain-containing protein</fullName>
    </recommendedName>
</protein>
<dbReference type="AlphaFoldDB" id="A0A264W790"/>
<organism evidence="2 3">
    <name type="scientific">Tetzosporium hominis</name>
    <dbReference type="NCBI Taxonomy" id="2020506"/>
    <lineage>
        <taxon>Bacteria</taxon>
        <taxon>Bacillati</taxon>
        <taxon>Bacillota</taxon>
        <taxon>Bacilli</taxon>
        <taxon>Bacillales</taxon>
        <taxon>Caryophanaceae</taxon>
        <taxon>Tetzosporium</taxon>
    </lineage>
</organism>
<evidence type="ECO:0000313" key="3">
    <source>
        <dbReference type="Proteomes" id="UP000217065"/>
    </source>
</evidence>
<keyword evidence="3" id="KW-1185">Reference proteome</keyword>
<sequence length="47" mass="5232">MANLKKIPIVGYKKHQESCMDFNSDLTIIVGENEPGKTTILEAIEIV</sequence>
<dbReference type="EMBL" id="NOKQ01000131">
    <property type="protein sequence ID" value="OZS79450.1"/>
    <property type="molecule type" value="Genomic_DNA"/>
</dbReference>
<dbReference type="SUPFAM" id="SSF52540">
    <property type="entry name" value="P-loop containing nucleoside triphosphate hydrolases"/>
    <property type="match status" value="1"/>
</dbReference>
<evidence type="ECO:0000259" key="1">
    <source>
        <dbReference type="Pfam" id="PF13175"/>
    </source>
</evidence>
<dbReference type="Pfam" id="PF13175">
    <property type="entry name" value="AAA_15"/>
    <property type="match status" value="1"/>
</dbReference>
<accession>A0A264W790</accession>
<name>A0A264W790_9BACL</name>
<dbReference type="Gene3D" id="3.40.50.300">
    <property type="entry name" value="P-loop containing nucleotide triphosphate hydrolases"/>
    <property type="match status" value="1"/>
</dbReference>
<gene>
    <name evidence="2" type="ORF">CF394_00860</name>
</gene>
<evidence type="ECO:0000313" key="2">
    <source>
        <dbReference type="EMBL" id="OZS79450.1"/>
    </source>
</evidence>
<reference evidence="2 3" key="1">
    <citation type="submission" date="2017-07" db="EMBL/GenBank/DDBJ databases">
        <title>Tetzosporium hominis gen.nov. sp.nov.</title>
        <authorList>
            <person name="Tetz G."/>
            <person name="Tetz V."/>
        </authorList>
    </citation>
    <scope>NUCLEOTIDE SEQUENCE [LARGE SCALE GENOMIC DNA]</scope>
    <source>
        <strain evidence="2 3">VT-49</strain>
    </source>
</reference>
<feature type="domain" description="Endonuclease GajA/Old nuclease/RecF-like AAA" evidence="1">
    <location>
        <begin position="4"/>
        <end position="46"/>
    </location>
</feature>
<feature type="non-terminal residue" evidence="2">
    <location>
        <position position="47"/>
    </location>
</feature>
<comment type="caution">
    <text evidence="2">The sequence shown here is derived from an EMBL/GenBank/DDBJ whole genome shotgun (WGS) entry which is preliminary data.</text>
</comment>
<dbReference type="InterPro" id="IPR027417">
    <property type="entry name" value="P-loop_NTPase"/>
</dbReference>
<proteinExistence type="predicted"/>
<dbReference type="RefSeq" id="WP_165767419.1">
    <property type="nucleotide sequence ID" value="NZ_NOKQ01000131.1"/>
</dbReference>
<dbReference type="InterPro" id="IPR041685">
    <property type="entry name" value="AAA_GajA/Old/RecF-like"/>
</dbReference>